<proteinExistence type="predicted"/>
<dbReference type="Proteomes" id="UP001066276">
    <property type="component" value="Chromosome 3_2"/>
</dbReference>
<keyword evidence="2" id="KW-1185">Reference proteome</keyword>
<evidence type="ECO:0000313" key="1">
    <source>
        <dbReference type="EMBL" id="KAJ1176106.1"/>
    </source>
</evidence>
<accession>A0AAV7TII9</accession>
<dbReference type="AlphaFoldDB" id="A0AAV7TII9"/>
<comment type="caution">
    <text evidence="1">The sequence shown here is derived from an EMBL/GenBank/DDBJ whole genome shotgun (WGS) entry which is preliminary data.</text>
</comment>
<gene>
    <name evidence="1" type="ORF">NDU88_001389</name>
</gene>
<sequence length="89" mass="9270">MDPKVSAVCRGVTLKKKRSLPAGHSFPVASDSCMCRHEGLGTKAMQGGACWASACLPVTPPGVSQDYRLLGRISAPWAQQLCASSAAPI</sequence>
<name>A0AAV7TII9_PLEWA</name>
<organism evidence="1 2">
    <name type="scientific">Pleurodeles waltl</name>
    <name type="common">Iberian ribbed newt</name>
    <dbReference type="NCBI Taxonomy" id="8319"/>
    <lineage>
        <taxon>Eukaryota</taxon>
        <taxon>Metazoa</taxon>
        <taxon>Chordata</taxon>
        <taxon>Craniata</taxon>
        <taxon>Vertebrata</taxon>
        <taxon>Euteleostomi</taxon>
        <taxon>Amphibia</taxon>
        <taxon>Batrachia</taxon>
        <taxon>Caudata</taxon>
        <taxon>Salamandroidea</taxon>
        <taxon>Salamandridae</taxon>
        <taxon>Pleurodelinae</taxon>
        <taxon>Pleurodeles</taxon>
    </lineage>
</organism>
<reference evidence="1" key="1">
    <citation type="journal article" date="2022" name="bioRxiv">
        <title>Sequencing and chromosome-scale assembly of the giantPleurodeles waltlgenome.</title>
        <authorList>
            <person name="Brown T."/>
            <person name="Elewa A."/>
            <person name="Iarovenko S."/>
            <person name="Subramanian E."/>
            <person name="Araus A.J."/>
            <person name="Petzold A."/>
            <person name="Susuki M."/>
            <person name="Suzuki K.-i.T."/>
            <person name="Hayashi T."/>
            <person name="Toyoda A."/>
            <person name="Oliveira C."/>
            <person name="Osipova E."/>
            <person name="Leigh N.D."/>
            <person name="Simon A."/>
            <person name="Yun M.H."/>
        </authorList>
    </citation>
    <scope>NUCLEOTIDE SEQUENCE</scope>
    <source>
        <strain evidence="1">20211129_DDA</strain>
        <tissue evidence="1">Liver</tissue>
    </source>
</reference>
<evidence type="ECO:0000313" key="2">
    <source>
        <dbReference type="Proteomes" id="UP001066276"/>
    </source>
</evidence>
<dbReference type="EMBL" id="JANPWB010000006">
    <property type="protein sequence ID" value="KAJ1176106.1"/>
    <property type="molecule type" value="Genomic_DNA"/>
</dbReference>
<protein>
    <submittedName>
        <fullName evidence="1">Uncharacterized protein</fullName>
    </submittedName>
</protein>